<protein>
    <recommendedName>
        <fullName evidence="9">S-protein homolog</fullName>
    </recommendedName>
</protein>
<dbReference type="AlphaFoldDB" id="A0A834Z6W5"/>
<comment type="similarity">
    <text evidence="2">Belongs to the plant self-incompatibility (S1) protein family.</text>
</comment>
<dbReference type="Proteomes" id="UP000655225">
    <property type="component" value="Unassembled WGS sequence"/>
</dbReference>
<dbReference type="Pfam" id="PF05938">
    <property type="entry name" value="Self-incomp_S1"/>
    <property type="match status" value="3"/>
</dbReference>
<organism evidence="7 8">
    <name type="scientific">Tetracentron sinense</name>
    <name type="common">Spur-leaf</name>
    <dbReference type="NCBI Taxonomy" id="13715"/>
    <lineage>
        <taxon>Eukaryota</taxon>
        <taxon>Viridiplantae</taxon>
        <taxon>Streptophyta</taxon>
        <taxon>Embryophyta</taxon>
        <taxon>Tracheophyta</taxon>
        <taxon>Spermatophyta</taxon>
        <taxon>Magnoliopsida</taxon>
        <taxon>Trochodendrales</taxon>
        <taxon>Trochodendraceae</taxon>
        <taxon>Tetracentron</taxon>
    </lineage>
</organism>
<evidence type="ECO:0000256" key="1">
    <source>
        <dbReference type="ARBA" id="ARBA00004613"/>
    </source>
</evidence>
<comment type="caution">
    <text evidence="7">The sequence shown here is derived from an EMBL/GenBank/DDBJ whole genome shotgun (WGS) entry which is preliminary data.</text>
</comment>
<comment type="subcellular location">
    <subcellularLocation>
        <location evidence="1">Secreted</location>
    </subcellularLocation>
</comment>
<gene>
    <name evidence="7" type="ORF">HHK36_012996</name>
</gene>
<accession>A0A834Z6W5</accession>
<dbReference type="OMA" id="YGSNFTW"/>
<evidence type="ECO:0008006" key="9">
    <source>
        <dbReference type="Google" id="ProtNLM"/>
    </source>
</evidence>
<evidence type="ECO:0000256" key="3">
    <source>
        <dbReference type="ARBA" id="ARBA00022471"/>
    </source>
</evidence>
<dbReference type="GO" id="GO:0060320">
    <property type="term" value="P:rejection of self pollen"/>
    <property type="evidence" value="ECO:0007669"/>
    <property type="project" value="UniProtKB-KW"/>
</dbReference>
<keyword evidence="4" id="KW-0964">Secreted</keyword>
<proteinExistence type="inferred from homology"/>
<evidence type="ECO:0000256" key="6">
    <source>
        <dbReference type="SAM" id="SignalP"/>
    </source>
</evidence>
<dbReference type="PANTHER" id="PTHR31232">
    <property type="match status" value="1"/>
</dbReference>
<feature type="chain" id="PRO_5032735982" description="S-protein homolog" evidence="6">
    <location>
        <begin position="26"/>
        <end position="421"/>
    </location>
</feature>
<evidence type="ECO:0000313" key="8">
    <source>
        <dbReference type="Proteomes" id="UP000655225"/>
    </source>
</evidence>
<evidence type="ECO:0000256" key="5">
    <source>
        <dbReference type="ARBA" id="ARBA00022729"/>
    </source>
</evidence>
<name>A0A834Z6W5_TETSI</name>
<keyword evidence="3" id="KW-0713">Self-incompatibility</keyword>
<dbReference type="GO" id="GO:0005576">
    <property type="term" value="C:extracellular region"/>
    <property type="evidence" value="ECO:0007669"/>
    <property type="project" value="UniProtKB-SubCell"/>
</dbReference>
<evidence type="ECO:0000256" key="2">
    <source>
        <dbReference type="ARBA" id="ARBA00005581"/>
    </source>
</evidence>
<dbReference type="InterPro" id="IPR010264">
    <property type="entry name" value="Self-incomp_S1"/>
</dbReference>
<keyword evidence="8" id="KW-1185">Reference proteome</keyword>
<feature type="signal peptide" evidence="6">
    <location>
        <begin position="1"/>
        <end position="25"/>
    </location>
</feature>
<evidence type="ECO:0000313" key="7">
    <source>
        <dbReference type="EMBL" id="KAF8402044.1"/>
    </source>
</evidence>
<keyword evidence="5 6" id="KW-0732">Signal</keyword>
<dbReference type="OrthoDB" id="1096418at2759"/>
<dbReference type="PANTHER" id="PTHR31232:SF155">
    <property type="entry name" value="PLANT SELF-INCOMPATIBILITY PROTEIN S1 FAMILY"/>
    <property type="match status" value="1"/>
</dbReference>
<sequence length="421" mass="48451">MTSFNSYVLLLVLALALSEPLVVLGKFHVHVYNGLGEGQTLGLHCKSKDDDLSIQWLAYRQEFSWSFNVNIWRTTLFVCHFQWGNTELGYFEVFKALRDDDTNARLKMSSDTAVSINVSRNTITPPLHFQQQYKMTTSTSYVLLLLALALSESAVVLGKYHVYVINELDKGSSLTIHCKSKDDDLGMHVLPYGSNFTWSFNVNLWGTTLFWCTFQLGELKGQYNVFKARRDSAFDIVTTNNLYTQQGLKMSSDTAVAVISINGHNALEVLAKPETPLQHHLHFQQHYKMTTSTSYVLLLVLALALSEPSTVLGKYHVYVINALDKSSILTIHCRSKDDDLGRHRLTYGSNFTWSFKANLWRTTLFYCNFQMGDLKGHYNVFMVRRDSGKCNRFCLRAVKWDGLYFYDWKAKKYQLEYIWPR</sequence>
<evidence type="ECO:0000256" key="4">
    <source>
        <dbReference type="ARBA" id="ARBA00022525"/>
    </source>
</evidence>
<reference evidence="7 8" key="1">
    <citation type="submission" date="2020-04" db="EMBL/GenBank/DDBJ databases">
        <title>Plant Genome Project.</title>
        <authorList>
            <person name="Zhang R.-G."/>
        </authorList>
    </citation>
    <scope>NUCLEOTIDE SEQUENCE [LARGE SCALE GENOMIC DNA]</scope>
    <source>
        <strain evidence="7">YNK0</strain>
        <tissue evidence="7">Leaf</tissue>
    </source>
</reference>
<dbReference type="EMBL" id="JABCRI010000008">
    <property type="protein sequence ID" value="KAF8402044.1"/>
    <property type="molecule type" value="Genomic_DNA"/>
</dbReference>